<comment type="caution">
    <text evidence="3">The sequence shown here is derived from an EMBL/GenBank/DDBJ whole genome shotgun (WGS) entry which is preliminary data.</text>
</comment>
<dbReference type="PANTHER" id="PTHR23275:SF100">
    <property type="entry name" value="EGF-LIKE DOMAIN-CONTAINING PROTEIN"/>
    <property type="match status" value="1"/>
</dbReference>
<gene>
    <name evidence="3" type="ORF">BSTOLATCC_MIC63367</name>
</gene>
<reference evidence="3" key="1">
    <citation type="submission" date="2021-09" db="EMBL/GenBank/DDBJ databases">
        <authorList>
            <consortium name="AG Swart"/>
            <person name="Singh M."/>
            <person name="Singh A."/>
            <person name="Seah K."/>
            <person name="Emmerich C."/>
        </authorList>
    </citation>
    <scope>NUCLEOTIDE SEQUENCE</scope>
    <source>
        <strain evidence="3">ATCC30299</strain>
    </source>
</reference>
<sequence>MVGKSSSSGFAGFINSFQLWNAPISSFSSYINAVCGSGHACLWSCDLSHYWSESSYLSCNSCSKGCVRAINCNICDDSLCLICAGFGAGKCTQCVSNAIGTPCTCIAGYMTSFDGSSCVACSNGCSHCTDTAYNTCSACNKGFYFFPPTRQCLNSCPSGYSAFPRMARNGAILGKALYNTGINTCDYSVDYGINLDLTDKISLNTVSGFNVGWDVANTYPYFTDVNHPIPSYKRGYYFEANSYLLSSVVIAPAFTISIWVKSIVNGIILSKHLSSPILTISIDTSGHPSLLITFSDSSSAALSTSTSIFNSWHFLSFTGQIQSNGKTLLNLYINTTPINSYTTTTSICFEDLLGEIYVGNDQPLGFAGFEGFLSRIMIYNSYSHQADDYKVSSCSSGCSACPSNFQCLSECAFNSYPDSCSSCLPGCNKGCVDNLSCSLCRDKECPACDNFTGECASCIANAAKVNGHCKCVAGAGWILSSQTCEFCHSICDNCSTVQFDGCLTCISGYYLIQSLCMPFCPTGYVINGSNCDRAPGYANYLVFNLMPHQIKDIVTDLASSIPVLTGKDNNFYPNYDTTDPIATIYRGYYFTGSSYMQLPPYTGTSSPLFTFSPKFVMTTWIKPISSTGTIFSKGQISGGTFKKYVSFELIGKMPSLALTLKGSTIIAYASSNPLLEVTLLQWSFLFVESSISGTPPQQIITLQTNSNSDFSSSLPSSWFIDLQNSFLISIGVSYLDASTLTSFFNGFLWDLKIYNDIPSSALVSSTCNTCSLCPIDNANTCLDSCLIDSYWNGNSCLACLTGCSSKGCVRKDLNCNLCQDVICEKCNDYTSTCNKCKTNASLVGTSCQCNSGYYWNDSNESCELCDISCKSCTSPNWYDCLACYSGYYKVLGSCTSSCPSGYTSSSAGVCIISQEKIFDLNLNTLNGVVYDKASLIPVVTGSTKEFYPDYEADDPIPAYLRGFYFNGESSLLRMPEYSTYNSPKLVIVPSFTISI</sequence>
<dbReference type="InterPro" id="IPR006212">
    <property type="entry name" value="Furin_repeat"/>
</dbReference>
<feature type="domain" description="TNFR-Cys" evidence="2">
    <location>
        <begin position="407"/>
        <end position="445"/>
    </location>
</feature>
<dbReference type="CDD" id="cd00064">
    <property type="entry name" value="FU"/>
    <property type="match status" value="2"/>
</dbReference>
<dbReference type="InterPro" id="IPR000742">
    <property type="entry name" value="EGF"/>
</dbReference>
<dbReference type="InterPro" id="IPR052798">
    <property type="entry name" value="Giardia_VSA"/>
</dbReference>
<proteinExistence type="predicted"/>
<evidence type="ECO:0000313" key="3">
    <source>
        <dbReference type="EMBL" id="CAG9335159.1"/>
    </source>
</evidence>
<dbReference type="PROSITE" id="PS00652">
    <property type="entry name" value="TNFR_NGFR_1"/>
    <property type="match status" value="1"/>
</dbReference>
<evidence type="ECO:0000256" key="1">
    <source>
        <dbReference type="ARBA" id="ARBA00023157"/>
    </source>
</evidence>
<dbReference type="AlphaFoldDB" id="A0AAU9KPE7"/>
<keyword evidence="1" id="KW-1015">Disulfide bond</keyword>
<dbReference type="SMART" id="SM00261">
    <property type="entry name" value="FU"/>
    <property type="match status" value="5"/>
</dbReference>
<dbReference type="SUPFAM" id="SSF49899">
    <property type="entry name" value="Concanavalin A-like lectins/glucanases"/>
    <property type="match status" value="2"/>
</dbReference>
<dbReference type="SMART" id="SM00181">
    <property type="entry name" value="EGF"/>
    <property type="match status" value="6"/>
</dbReference>
<dbReference type="InterPro" id="IPR013320">
    <property type="entry name" value="ConA-like_dom_sf"/>
</dbReference>
<dbReference type="Gene3D" id="2.10.220.10">
    <property type="entry name" value="Hormone Receptor, Insulin-like Growth Factor Receptor 1, Chain A, domain 2"/>
    <property type="match status" value="3"/>
</dbReference>
<dbReference type="Proteomes" id="UP001162131">
    <property type="component" value="Unassembled WGS sequence"/>
</dbReference>
<keyword evidence="4" id="KW-1185">Reference proteome</keyword>
<dbReference type="InterPro" id="IPR009030">
    <property type="entry name" value="Growth_fac_rcpt_cys_sf"/>
</dbReference>
<dbReference type="InterPro" id="IPR001368">
    <property type="entry name" value="TNFR/NGFR_Cys_rich_reg"/>
</dbReference>
<evidence type="ECO:0000259" key="2">
    <source>
        <dbReference type="PROSITE" id="PS00652"/>
    </source>
</evidence>
<dbReference type="SUPFAM" id="SSF57184">
    <property type="entry name" value="Growth factor receptor domain"/>
    <property type="match status" value="3"/>
</dbReference>
<protein>
    <recommendedName>
        <fullName evidence="2">TNFR-Cys domain-containing protein</fullName>
    </recommendedName>
</protein>
<dbReference type="Pfam" id="PF13385">
    <property type="entry name" value="Laminin_G_3"/>
    <property type="match status" value="1"/>
</dbReference>
<dbReference type="Gene3D" id="2.60.120.200">
    <property type="match status" value="2"/>
</dbReference>
<dbReference type="PANTHER" id="PTHR23275">
    <property type="entry name" value="CABRIOLET.-RELATED"/>
    <property type="match status" value="1"/>
</dbReference>
<dbReference type="EMBL" id="CAJZBQ010000061">
    <property type="protein sequence ID" value="CAG9335159.1"/>
    <property type="molecule type" value="Genomic_DNA"/>
</dbReference>
<name>A0AAU9KPE7_9CILI</name>
<accession>A0AAU9KPE7</accession>
<organism evidence="3 4">
    <name type="scientific">Blepharisma stoltei</name>
    <dbReference type="NCBI Taxonomy" id="1481888"/>
    <lineage>
        <taxon>Eukaryota</taxon>
        <taxon>Sar</taxon>
        <taxon>Alveolata</taxon>
        <taxon>Ciliophora</taxon>
        <taxon>Postciliodesmatophora</taxon>
        <taxon>Heterotrichea</taxon>
        <taxon>Heterotrichida</taxon>
        <taxon>Blepharismidae</taxon>
        <taxon>Blepharisma</taxon>
    </lineage>
</organism>
<evidence type="ECO:0000313" key="4">
    <source>
        <dbReference type="Proteomes" id="UP001162131"/>
    </source>
</evidence>